<evidence type="ECO:0000313" key="2">
    <source>
        <dbReference type="Proteomes" id="UP000887572"/>
    </source>
</evidence>
<organism evidence="2 3">
    <name type="scientific">Globodera rostochiensis</name>
    <name type="common">Golden nematode worm</name>
    <name type="synonym">Heterodera rostochiensis</name>
    <dbReference type="NCBI Taxonomy" id="31243"/>
    <lineage>
        <taxon>Eukaryota</taxon>
        <taxon>Metazoa</taxon>
        <taxon>Ecdysozoa</taxon>
        <taxon>Nematoda</taxon>
        <taxon>Chromadorea</taxon>
        <taxon>Rhabditida</taxon>
        <taxon>Tylenchina</taxon>
        <taxon>Tylenchomorpha</taxon>
        <taxon>Tylenchoidea</taxon>
        <taxon>Heteroderidae</taxon>
        <taxon>Heteroderinae</taxon>
        <taxon>Globodera</taxon>
    </lineage>
</organism>
<dbReference type="Proteomes" id="UP000887572">
    <property type="component" value="Unplaced"/>
</dbReference>
<evidence type="ECO:0000313" key="3">
    <source>
        <dbReference type="WBParaSite" id="Gr19_v10_g1459.t1"/>
    </source>
</evidence>
<accession>A0A914H7R1</accession>
<sequence>MFFDPFTELAFLIFPQRLALNRPSPEGGKAKPVAWEVGAQLASRAGGKKGNELKVNELVRNESTAVHTNRDTERTPTSM</sequence>
<feature type="region of interest" description="Disordered" evidence="1">
    <location>
        <begin position="60"/>
        <end position="79"/>
    </location>
</feature>
<feature type="compositionally biased region" description="Basic and acidic residues" evidence="1">
    <location>
        <begin position="68"/>
        <end position="79"/>
    </location>
</feature>
<protein>
    <submittedName>
        <fullName evidence="3">Uncharacterized protein</fullName>
    </submittedName>
</protein>
<dbReference type="WBParaSite" id="Gr19_v10_g1459.t1">
    <property type="protein sequence ID" value="Gr19_v10_g1459.t1"/>
    <property type="gene ID" value="Gr19_v10_g1459"/>
</dbReference>
<reference evidence="3" key="1">
    <citation type="submission" date="2022-11" db="UniProtKB">
        <authorList>
            <consortium name="WormBaseParasite"/>
        </authorList>
    </citation>
    <scope>IDENTIFICATION</scope>
</reference>
<evidence type="ECO:0000256" key="1">
    <source>
        <dbReference type="SAM" id="MobiDB-lite"/>
    </source>
</evidence>
<keyword evidence="2" id="KW-1185">Reference proteome</keyword>
<name>A0A914H7R1_GLORO</name>
<proteinExistence type="predicted"/>
<dbReference type="AlphaFoldDB" id="A0A914H7R1"/>